<comment type="function">
    <text evidence="8">Catalyzes the phospholipid dependent N-acylation of the N-terminal cysteine of apolipoprotein, the last step in lipoprotein maturation.</text>
</comment>
<dbReference type="EC" id="2.3.1.269" evidence="8"/>
<keyword evidence="2 8" id="KW-1003">Cell membrane</keyword>
<dbReference type="GO" id="GO:0005886">
    <property type="term" value="C:plasma membrane"/>
    <property type="evidence" value="ECO:0007669"/>
    <property type="project" value="UniProtKB-SubCell"/>
</dbReference>
<accession>A0AAW9SVK3</accession>
<reference evidence="11" key="2">
    <citation type="submission" date="2024-05" db="EMBL/GenBank/DDBJ databases">
        <authorList>
            <person name="Wolfe A."/>
        </authorList>
    </citation>
    <scope>NUCLEOTIDE SEQUENCE</scope>
    <source>
        <strain evidence="11">UMB1064</strain>
    </source>
</reference>
<feature type="transmembrane region" description="Helical" evidence="8">
    <location>
        <begin position="218"/>
        <end position="238"/>
    </location>
</feature>
<dbReference type="InterPro" id="IPR045378">
    <property type="entry name" value="LNT_N"/>
</dbReference>
<evidence type="ECO:0000313" key="11">
    <source>
        <dbReference type="EMBL" id="MEO3717882.1"/>
    </source>
</evidence>
<feature type="transmembrane region" description="Helical" evidence="8">
    <location>
        <begin position="67"/>
        <end position="85"/>
    </location>
</feature>
<dbReference type="CDD" id="cd07571">
    <property type="entry name" value="ALP_N-acyl_transferase"/>
    <property type="match status" value="1"/>
</dbReference>
<dbReference type="PROSITE" id="PS50263">
    <property type="entry name" value="CN_HYDROLASE"/>
    <property type="match status" value="1"/>
</dbReference>
<proteinExistence type="inferred from homology"/>
<keyword evidence="7 8" id="KW-0012">Acyltransferase</keyword>
<feature type="transmembrane region" description="Helical" evidence="8">
    <location>
        <begin position="151"/>
        <end position="170"/>
    </location>
</feature>
<dbReference type="InterPro" id="IPR004563">
    <property type="entry name" value="Apolipo_AcylTrfase"/>
</dbReference>
<evidence type="ECO:0000256" key="2">
    <source>
        <dbReference type="ARBA" id="ARBA00022475"/>
    </source>
</evidence>
<feature type="transmembrane region" description="Helical" evidence="8">
    <location>
        <begin position="517"/>
        <end position="538"/>
    </location>
</feature>
<feature type="domain" description="CN hydrolase" evidence="10">
    <location>
        <begin position="251"/>
        <end position="507"/>
    </location>
</feature>
<keyword evidence="4 8" id="KW-0812">Transmembrane</keyword>
<dbReference type="EMBL" id="JASOOY020000032">
    <property type="protein sequence ID" value="MEO3717882.1"/>
    <property type="molecule type" value="Genomic_DNA"/>
</dbReference>
<evidence type="ECO:0000256" key="7">
    <source>
        <dbReference type="ARBA" id="ARBA00023315"/>
    </source>
</evidence>
<keyword evidence="5 8" id="KW-1133">Transmembrane helix</keyword>
<evidence type="ECO:0000256" key="9">
    <source>
        <dbReference type="SAM" id="MobiDB-lite"/>
    </source>
</evidence>
<keyword evidence="3 8" id="KW-0808">Transferase</keyword>
<name>A0AAW9SVK3_CORAY</name>
<gene>
    <name evidence="8 11" type="primary">lnt</name>
    <name evidence="11" type="ORF">QP460_009830</name>
</gene>
<keyword evidence="6 8" id="KW-0472">Membrane</keyword>
<sequence>MHTNRQARSSEHGDFAPKDASKDTPENPNRWQARFRALTPLKQRLLLTFIAILAGGLQFLSYAPLSWWWTAWVDLALLIFAFFCAADWKSSVVVGFSWATATALFSLPWIGSFVGIGPYVALSIVLGLLAIPAALAMWLIAQSSFPLALKLPGMAAALVAGEALLARWPFGGFPWLRVAWGQVDGPLAPAVAIGSTALVTFLAACVGAGLVALTLRSYATSAVLLVGALIVGWALPAWTQPLPELTAADNARVAVIQGNVPRLGLEFNAQRRAVLQNHADATNELARRVHQGKEQQPDIVIWPENSSDVSPFTDGEAARIIENAAMNIGAPIVVGTFTYTNGVQNTMVVWDPQTGPGDQHEKIYLQPFGETMPFRELLRHFSDMVDHAGDMTPGNGDAVVTTPGTDGLKKVNLGLATCYEVVFDGAFRNAVNHDATMLATPTNNATFGFTDMTYQQLAMSRMRAMEFQRSTAVAATSGVSAIVDAHGDVVKQSKIFEQKVLTETLPQYSHLAFAARFGTWIEGLLTVFGILCVVGAVLRRRGGDARAGADEVDGRDTEQNMH</sequence>
<dbReference type="PANTHER" id="PTHR38686:SF1">
    <property type="entry name" value="APOLIPOPROTEIN N-ACYLTRANSFERASE"/>
    <property type="match status" value="1"/>
</dbReference>
<feature type="transmembrane region" description="Helical" evidence="8">
    <location>
        <begin position="190"/>
        <end position="211"/>
    </location>
</feature>
<evidence type="ECO:0000256" key="3">
    <source>
        <dbReference type="ARBA" id="ARBA00022679"/>
    </source>
</evidence>
<dbReference type="PANTHER" id="PTHR38686">
    <property type="entry name" value="APOLIPOPROTEIN N-ACYLTRANSFERASE"/>
    <property type="match status" value="1"/>
</dbReference>
<evidence type="ECO:0000256" key="5">
    <source>
        <dbReference type="ARBA" id="ARBA00022989"/>
    </source>
</evidence>
<dbReference type="Pfam" id="PF20154">
    <property type="entry name" value="LNT_N"/>
    <property type="match status" value="1"/>
</dbReference>
<dbReference type="InterPro" id="IPR036526">
    <property type="entry name" value="C-N_Hydrolase_sf"/>
</dbReference>
<evidence type="ECO:0000256" key="1">
    <source>
        <dbReference type="ARBA" id="ARBA00004651"/>
    </source>
</evidence>
<dbReference type="Proteomes" id="UP001223646">
    <property type="component" value="Unassembled WGS sequence"/>
</dbReference>
<reference evidence="11" key="1">
    <citation type="submission" date="2023-05" db="EMBL/GenBank/DDBJ databases">
        <authorList>
            <person name="Du J."/>
        </authorList>
    </citation>
    <scope>NUCLEOTIDE SEQUENCE</scope>
    <source>
        <strain evidence="11">UMB1064</strain>
    </source>
</reference>
<comment type="subcellular location">
    <subcellularLocation>
        <location evidence="1 8">Cell membrane</location>
        <topology evidence="1 8">Multi-pass membrane protein</topology>
    </subcellularLocation>
</comment>
<protein>
    <recommendedName>
        <fullName evidence="8">Apolipoprotein N-acyltransferase</fullName>
        <shortName evidence="8">ALP N-acyltransferase</shortName>
        <ecNumber evidence="8">2.3.1.269</ecNumber>
    </recommendedName>
</protein>
<comment type="similarity">
    <text evidence="8">Belongs to the CN hydrolase family. Apolipoprotein N-acyltransferase subfamily.</text>
</comment>
<dbReference type="AlphaFoldDB" id="A0AAW9SVK3"/>
<dbReference type="HAMAP" id="MF_01148">
    <property type="entry name" value="Lnt"/>
    <property type="match status" value="1"/>
</dbReference>
<dbReference type="InterPro" id="IPR003010">
    <property type="entry name" value="C-N_Hydrolase"/>
</dbReference>
<comment type="caution">
    <text evidence="11">The sequence shown here is derived from an EMBL/GenBank/DDBJ whole genome shotgun (WGS) entry which is preliminary data.</text>
</comment>
<feature type="transmembrane region" description="Helical" evidence="8">
    <location>
        <begin position="92"/>
        <end position="110"/>
    </location>
</feature>
<feature type="region of interest" description="Disordered" evidence="9">
    <location>
        <begin position="1"/>
        <end position="28"/>
    </location>
</feature>
<feature type="transmembrane region" description="Helical" evidence="8">
    <location>
        <begin position="116"/>
        <end position="139"/>
    </location>
</feature>
<dbReference type="NCBIfam" id="TIGR00546">
    <property type="entry name" value="lnt"/>
    <property type="match status" value="1"/>
</dbReference>
<comment type="pathway">
    <text evidence="8">Protein modification; lipoprotein biosynthesis (N-acyl transfer).</text>
</comment>
<dbReference type="Gene3D" id="3.60.110.10">
    <property type="entry name" value="Carbon-nitrogen hydrolase"/>
    <property type="match status" value="1"/>
</dbReference>
<evidence type="ECO:0000313" key="12">
    <source>
        <dbReference type="Proteomes" id="UP001223646"/>
    </source>
</evidence>
<dbReference type="SUPFAM" id="SSF56317">
    <property type="entry name" value="Carbon-nitrogen hydrolase"/>
    <property type="match status" value="1"/>
</dbReference>
<evidence type="ECO:0000256" key="6">
    <source>
        <dbReference type="ARBA" id="ARBA00023136"/>
    </source>
</evidence>
<dbReference type="GO" id="GO:0042158">
    <property type="term" value="P:lipoprotein biosynthetic process"/>
    <property type="evidence" value="ECO:0007669"/>
    <property type="project" value="UniProtKB-UniRule"/>
</dbReference>
<feature type="compositionally biased region" description="Basic and acidic residues" evidence="9">
    <location>
        <begin position="8"/>
        <end position="25"/>
    </location>
</feature>
<organism evidence="11 12">
    <name type="scientific">Corynebacterium amycolatum</name>
    <dbReference type="NCBI Taxonomy" id="43765"/>
    <lineage>
        <taxon>Bacteria</taxon>
        <taxon>Bacillati</taxon>
        <taxon>Actinomycetota</taxon>
        <taxon>Actinomycetes</taxon>
        <taxon>Mycobacteriales</taxon>
        <taxon>Corynebacteriaceae</taxon>
        <taxon>Corynebacterium</taxon>
    </lineage>
</organism>
<dbReference type="Pfam" id="PF00795">
    <property type="entry name" value="CN_hydrolase"/>
    <property type="match status" value="1"/>
</dbReference>
<evidence type="ECO:0000256" key="8">
    <source>
        <dbReference type="HAMAP-Rule" id="MF_01148"/>
    </source>
</evidence>
<dbReference type="GO" id="GO:0016410">
    <property type="term" value="F:N-acyltransferase activity"/>
    <property type="evidence" value="ECO:0007669"/>
    <property type="project" value="UniProtKB-UniRule"/>
</dbReference>
<evidence type="ECO:0000256" key="4">
    <source>
        <dbReference type="ARBA" id="ARBA00022692"/>
    </source>
</evidence>
<dbReference type="RefSeq" id="WP_284826580.1">
    <property type="nucleotide sequence ID" value="NZ_JASOOY020000032.1"/>
</dbReference>
<evidence type="ECO:0000259" key="10">
    <source>
        <dbReference type="PROSITE" id="PS50263"/>
    </source>
</evidence>
<comment type="catalytic activity">
    <reaction evidence="8">
        <text>N-terminal S-1,2-diacyl-sn-glyceryl-L-cysteinyl-[lipoprotein] + a glycerophospholipid = N-acyl-S-1,2-diacyl-sn-glyceryl-L-cysteinyl-[lipoprotein] + a 2-acyl-sn-glycero-3-phospholipid + H(+)</text>
        <dbReference type="Rhea" id="RHEA:48228"/>
        <dbReference type="Rhea" id="RHEA-COMP:14681"/>
        <dbReference type="Rhea" id="RHEA-COMP:14684"/>
        <dbReference type="ChEBI" id="CHEBI:15378"/>
        <dbReference type="ChEBI" id="CHEBI:136912"/>
        <dbReference type="ChEBI" id="CHEBI:140656"/>
        <dbReference type="ChEBI" id="CHEBI:140657"/>
        <dbReference type="ChEBI" id="CHEBI:140660"/>
        <dbReference type="EC" id="2.3.1.269"/>
    </reaction>
</comment>
<feature type="transmembrane region" description="Helical" evidence="8">
    <location>
        <begin position="44"/>
        <end position="61"/>
    </location>
</feature>